<feature type="non-terminal residue" evidence="9">
    <location>
        <position position="1"/>
    </location>
</feature>
<evidence type="ECO:0000256" key="8">
    <source>
        <dbReference type="SAM" id="SignalP"/>
    </source>
</evidence>
<dbReference type="Pfam" id="PF00067">
    <property type="entry name" value="p450"/>
    <property type="match status" value="1"/>
</dbReference>
<protein>
    <recommendedName>
        <fullName evidence="11">Cytochrome P450</fullName>
    </recommendedName>
</protein>
<keyword evidence="10" id="KW-1185">Reference proteome</keyword>
<dbReference type="SUPFAM" id="SSF48264">
    <property type="entry name" value="Cytochrome P450"/>
    <property type="match status" value="1"/>
</dbReference>
<dbReference type="OrthoDB" id="1470350at2759"/>
<keyword evidence="5" id="KW-0560">Oxidoreductase</keyword>
<evidence type="ECO:0000256" key="2">
    <source>
        <dbReference type="ARBA" id="ARBA00004167"/>
    </source>
</evidence>
<feature type="chain" id="PRO_5004549336" description="Cytochrome P450" evidence="8">
    <location>
        <begin position="20"/>
        <end position="489"/>
    </location>
</feature>
<dbReference type="PANTHER" id="PTHR24296">
    <property type="entry name" value="CYTOCHROME P450"/>
    <property type="match status" value="1"/>
</dbReference>
<feature type="binding site" description="axial binding residue" evidence="7">
    <location>
        <position position="438"/>
    </location>
    <ligand>
        <name>heme</name>
        <dbReference type="ChEBI" id="CHEBI:30413"/>
    </ligand>
    <ligandPart>
        <name>Fe</name>
        <dbReference type="ChEBI" id="CHEBI:18248"/>
    </ligandPart>
</feature>
<dbReference type="InterPro" id="IPR001128">
    <property type="entry name" value="Cyt_P450"/>
</dbReference>
<dbReference type="InterPro" id="IPR002401">
    <property type="entry name" value="Cyt_P450_E_grp-I"/>
</dbReference>
<comment type="caution">
    <text evidence="9">The sequence shown here is derived from an EMBL/GenBank/DDBJ whole genome shotgun (WGS) entry which is preliminary data.</text>
</comment>
<dbReference type="GO" id="GO:0004497">
    <property type="term" value="F:monooxygenase activity"/>
    <property type="evidence" value="ECO:0007669"/>
    <property type="project" value="InterPro"/>
</dbReference>
<evidence type="ECO:0000256" key="5">
    <source>
        <dbReference type="ARBA" id="ARBA00023002"/>
    </source>
</evidence>
<dbReference type="PRINTS" id="PR00463">
    <property type="entry name" value="EP450I"/>
</dbReference>
<dbReference type="Gene3D" id="1.10.630.10">
    <property type="entry name" value="Cytochrome P450"/>
    <property type="match status" value="1"/>
</dbReference>
<evidence type="ECO:0000256" key="4">
    <source>
        <dbReference type="ARBA" id="ARBA00022723"/>
    </source>
</evidence>
<evidence type="ECO:0000313" key="10">
    <source>
        <dbReference type="Proteomes" id="UP000015453"/>
    </source>
</evidence>
<dbReference type="InterPro" id="IPR036396">
    <property type="entry name" value="Cyt_P450_sf"/>
</dbReference>
<keyword evidence="6 7" id="KW-0408">Iron</keyword>
<keyword evidence="8" id="KW-0732">Signal</keyword>
<dbReference type="GO" id="GO:0005506">
    <property type="term" value="F:iron ion binding"/>
    <property type="evidence" value="ECO:0007669"/>
    <property type="project" value="InterPro"/>
</dbReference>
<dbReference type="GO" id="GO:0016020">
    <property type="term" value="C:membrane"/>
    <property type="evidence" value="ECO:0007669"/>
    <property type="project" value="UniProtKB-SubCell"/>
</dbReference>
<comment type="cofactor">
    <cofactor evidence="1 7">
        <name>heme</name>
        <dbReference type="ChEBI" id="CHEBI:30413"/>
    </cofactor>
</comment>
<keyword evidence="4 7" id="KW-0479">Metal-binding</keyword>
<name>S8CTG2_9LAMI</name>
<comment type="similarity">
    <text evidence="3">Belongs to the cytochrome P450 family.</text>
</comment>
<dbReference type="PRINTS" id="PR00385">
    <property type="entry name" value="P450"/>
</dbReference>
<evidence type="ECO:0008006" key="11">
    <source>
        <dbReference type="Google" id="ProtNLM"/>
    </source>
</evidence>
<dbReference type="EMBL" id="AUSU01001809">
    <property type="protein sequence ID" value="EPS70135.1"/>
    <property type="molecule type" value="Genomic_DNA"/>
</dbReference>
<evidence type="ECO:0000256" key="3">
    <source>
        <dbReference type="ARBA" id="ARBA00010617"/>
    </source>
</evidence>
<accession>S8CTG2</accession>
<evidence type="ECO:0000256" key="1">
    <source>
        <dbReference type="ARBA" id="ARBA00001971"/>
    </source>
</evidence>
<dbReference type="GO" id="GO:0020037">
    <property type="term" value="F:heme binding"/>
    <property type="evidence" value="ECO:0007669"/>
    <property type="project" value="InterPro"/>
</dbReference>
<feature type="signal peptide" evidence="8">
    <location>
        <begin position="1"/>
        <end position="19"/>
    </location>
</feature>
<dbReference type="AlphaFoldDB" id="S8CTG2"/>
<sequence length="489" mass="56057">LLLPLLFLFFFFLFGKKSGKSSSSSAIPKSYPFIGSFIDFFKNRDRFVQWTAEIVNSTPTNTYTLRRTMGQRFVITADPRNVHHILKSHFHVYEKGDHFKAVLRDLLGDGIFNADGEIWKFQRQIASHEFNTKSLRKFFDTIVDAELSDRFLPILRTAATDGTVLDFQDILQRFAFDNICKFAFGYDPECLTPALPESEFAVAFRNAVRLSRERFATFLPIFWKLRRALNLGKSEKELKSAVSKVQNLAREIIRRKKNHPGKIDDGSDLLSRFLSSGHTDEVMLMDIVISFILAGRDTTSAVLTWFFWVLSKHPRVEDAILEEINTKVSESAAYEEVKEMVYTHASISESMRLYPPVPVDSKSAVADDVLPDGTVVKKGMRIAYHPYAMGRVEKIWGKDWPEFRPERWLQNSPDSGRLTFVNRDPYTYPVFQAGPRICLGKDLAFLQMKSVVAGVLREFRIIPVVNEPEYISFLTAKMKGGFPVRIEAR</sequence>
<gene>
    <name evidence="9" type="ORF">M569_04626</name>
</gene>
<organism evidence="9 10">
    <name type="scientific">Genlisea aurea</name>
    <dbReference type="NCBI Taxonomy" id="192259"/>
    <lineage>
        <taxon>Eukaryota</taxon>
        <taxon>Viridiplantae</taxon>
        <taxon>Streptophyta</taxon>
        <taxon>Embryophyta</taxon>
        <taxon>Tracheophyta</taxon>
        <taxon>Spermatophyta</taxon>
        <taxon>Magnoliopsida</taxon>
        <taxon>eudicotyledons</taxon>
        <taxon>Gunneridae</taxon>
        <taxon>Pentapetalae</taxon>
        <taxon>asterids</taxon>
        <taxon>lamiids</taxon>
        <taxon>Lamiales</taxon>
        <taxon>Lentibulariaceae</taxon>
        <taxon>Genlisea</taxon>
    </lineage>
</organism>
<reference evidence="9 10" key="1">
    <citation type="journal article" date="2013" name="BMC Genomics">
        <title>The miniature genome of a carnivorous plant Genlisea aurea contains a low number of genes and short non-coding sequences.</title>
        <authorList>
            <person name="Leushkin E.V."/>
            <person name="Sutormin R.A."/>
            <person name="Nabieva E.R."/>
            <person name="Penin A.A."/>
            <person name="Kondrashov A.S."/>
            <person name="Logacheva M.D."/>
        </authorList>
    </citation>
    <scope>NUCLEOTIDE SEQUENCE [LARGE SCALE GENOMIC DNA]</scope>
</reference>
<evidence type="ECO:0000256" key="7">
    <source>
        <dbReference type="PIRSR" id="PIRSR602401-1"/>
    </source>
</evidence>
<dbReference type="GO" id="GO:0016705">
    <property type="term" value="F:oxidoreductase activity, acting on paired donors, with incorporation or reduction of molecular oxygen"/>
    <property type="evidence" value="ECO:0007669"/>
    <property type="project" value="InterPro"/>
</dbReference>
<evidence type="ECO:0000313" key="9">
    <source>
        <dbReference type="EMBL" id="EPS70135.1"/>
    </source>
</evidence>
<keyword evidence="7" id="KW-0349">Heme</keyword>
<feature type="non-terminal residue" evidence="9">
    <location>
        <position position="489"/>
    </location>
</feature>
<proteinExistence type="inferred from homology"/>
<evidence type="ECO:0000256" key="6">
    <source>
        <dbReference type="ARBA" id="ARBA00023004"/>
    </source>
</evidence>
<dbReference type="CDD" id="cd11064">
    <property type="entry name" value="CYP86A"/>
    <property type="match status" value="1"/>
</dbReference>
<comment type="subcellular location">
    <subcellularLocation>
        <location evidence="2">Membrane</location>
        <topology evidence="2">Single-pass membrane protein</topology>
    </subcellularLocation>
</comment>
<dbReference type="Proteomes" id="UP000015453">
    <property type="component" value="Unassembled WGS sequence"/>
</dbReference>